<accession>A0A1E3JX19</accession>
<dbReference type="GeneID" id="30191305"/>
<dbReference type="Proteomes" id="UP000094819">
    <property type="component" value="Unassembled WGS sequence"/>
</dbReference>
<protein>
    <submittedName>
        <fullName evidence="2">Uncharacterized protein</fullName>
    </submittedName>
</protein>
<dbReference type="PANTHER" id="PTHR34213:SF2">
    <property type="entry name" value="NUCLEAR TRANSPORT FACTOR 2 (NTF2) FAMILY PROTEIN"/>
    <property type="match status" value="1"/>
</dbReference>
<dbReference type="EMBL" id="AWGH01000004">
    <property type="protein sequence ID" value="ODO05399.1"/>
    <property type="molecule type" value="Genomic_DNA"/>
</dbReference>
<evidence type="ECO:0000256" key="1">
    <source>
        <dbReference type="SAM" id="MobiDB-lite"/>
    </source>
</evidence>
<dbReference type="OrthoDB" id="2400485at2759"/>
<proteinExistence type="predicted"/>
<sequence>MSVTASSLHSLTNDPSTLTLSPGVQPTDLQRQHIAVVLDLFQAKGTKAKLDDNFTKNAVYEDLFASCKTREEVGGQLLHLPTVLSSATTQSYTVSQITPNTSTTDGTGRTLSTDLISIPIKHTFEFKVPLLPSKLKSITMDSKLEIYSSKDEEGGKIVRLQDRPKENIPDFALLNWMRKFNAETVPKVVPLPKNDKEDAEKALKQQI</sequence>
<evidence type="ECO:0000313" key="2">
    <source>
        <dbReference type="EMBL" id="ODO05399.1"/>
    </source>
</evidence>
<reference evidence="2 3" key="1">
    <citation type="submission" date="2016-06" db="EMBL/GenBank/DDBJ databases">
        <title>Evolution of pathogenesis and genome organization in the Tremellales.</title>
        <authorList>
            <person name="Cuomo C."/>
            <person name="Litvintseva A."/>
            <person name="Heitman J."/>
            <person name="Chen Y."/>
            <person name="Sun S."/>
            <person name="Springer D."/>
            <person name="Dromer F."/>
            <person name="Young S."/>
            <person name="Zeng Q."/>
            <person name="Chapman S."/>
            <person name="Gujja S."/>
            <person name="Saif S."/>
            <person name="Birren B."/>
        </authorList>
    </citation>
    <scope>NUCLEOTIDE SEQUENCE [LARGE SCALE GENOMIC DNA]</scope>
    <source>
        <strain evidence="2 3">CBS 7118</strain>
    </source>
</reference>
<feature type="region of interest" description="Disordered" evidence="1">
    <location>
        <begin position="1"/>
        <end position="24"/>
    </location>
</feature>
<dbReference type="PANTHER" id="PTHR34213">
    <property type="entry name" value="NUCLEAR TRANSPORT FACTOR 2 (NTF2) FAMILY PROTEIN"/>
    <property type="match status" value="1"/>
</dbReference>
<dbReference type="AlphaFoldDB" id="A0A1E3JX19"/>
<organism evidence="2 3">
    <name type="scientific">Cryptococcus wingfieldii CBS 7118</name>
    <dbReference type="NCBI Taxonomy" id="1295528"/>
    <lineage>
        <taxon>Eukaryota</taxon>
        <taxon>Fungi</taxon>
        <taxon>Dikarya</taxon>
        <taxon>Basidiomycota</taxon>
        <taxon>Agaricomycotina</taxon>
        <taxon>Tremellomycetes</taxon>
        <taxon>Tremellales</taxon>
        <taxon>Cryptococcaceae</taxon>
        <taxon>Cryptococcus</taxon>
    </lineage>
</organism>
<name>A0A1E3JX19_9TREE</name>
<keyword evidence="3" id="KW-1185">Reference proteome</keyword>
<dbReference type="RefSeq" id="XP_019034054.1">
    <property type="nucleotide sequence ID" value="XM_019174247.1"/>
</dbReference>
<evidence type="ECO:0000313" key="3">
    <source>
        <dbReference type="Proteomes" id="UP000094819"/>
    </source>
</evidence>
<gene>
    <name evidence="2" type="ORF">L198_02092</name>
</gene>
<comment type="caution">
    <text evidence="2">The sequence shown here is derived from an EMBL/GenBank/DDBJ whole genome shotgun (WGS) entry which is preliminary data.</text>
</comment>